<dbReference type="PANTHER" id="PTHR43433">
    <property type="entry name" value="HYDROLASE, ALPHA/BETA FOLD FAMILY PROTEIN"/>
    <property type="match status" value="1"/>
</dbReference>
<sequence>MLHAHITTSTGKVRFKYTICTPASSEAKSINPDLPTLLFIHPVSIAEHIFHSQFCDPQLRRFNLVSFDLRGGHGDTTGDKVPSNYGQIDAAEDMINLMDALGLPACHLVGMSTSTLIATQLAVSHPDRVLSLFLMSQLCLEIPPEVAEGHQEVYDHWASAFPNAWTVLTDRIYEAGFGNAQYIGLYSMTRITYPVALKRWGYKHLDEFRTMNLDIYLNRQSYSKASLAQIVGPVKLVYGSEDVAYPESYSESFLRQLRRAGVDASLYVIPGAPHYMAPDFGNQ</sequence>
<dbReference type="OrthoDB" id="19657at2759"/>
<name>A0A0D0BB04_9AGAR</name>
<dbReference type="InterPro" id="IPR029058">
    <property type="entry name" value="AB_hydrolase_fold"/>
</dbReference>
<protein>
    <recommendedName>
        <fullName evidence="1">AB hydrolase-1 domain-containing protein</fullName>
    </recommendedName>
</protein>
<organism evidence="2 3">
    <name type="scientific">Collybiopsis luxurians FD-317 M1</name>
    <dbReference type="NCBI Taxonomy" id="944289"/>
    <lineage>
        <taxon>Eukaryota</taxon>
        <taxon>Fungi</taxon>
        <taxon>Dikarya</taxon>
        <taxon>Basidiomycota</taxon>
        <taxon>Agaricomycotina</taxon>
        <taxon>Agaricomycetes</taxon>
        <taxon>Agaricomycetidae</taxon>
        <taxon>Agaricales</taxon>
        <taxon>Marasmiineae</taxon>
        <taxon>Omphalotaceae</taxon>
        <taxon>Collybiopsis</taxon>
        <taxon>Collybiopsis luxurians</taxon>
    </lineage>
</organism>
<dbReference type="EMBL" id="KN834773">
    <property type="protein sequence ID" value="KIK60925.1"/>
    <property type="molecule type" value="Genomic_DNA"/>
</dbReference>
<evidence type="ECO:0000313" key="3">
    <source>
        <dbReference type="Proteomes" id="UP000053593"/>
    </source>
</evidence>
<gene>
    <name evidence="2" type="ORF">GYMLUDRAFT_167349</name>
</gene>
<dbReference type="HOGENOM" id="CLU_070118_0_0_1"/>
<evidence type="ECO:0000313" key="2">
    <source>
        <dbReference type="EMBL" id="KIK60925.1"/>
    </source>
</evidence>
<dbReference type="Pfam" id="PF00561">
    <property type="entry name" value="Abhydrolase_1"/>
    <property type="match status" value="1"/>
</dbReference>
<feature type="domain" description="AB hydrolase-1" evidence="1">
    <location>
        <begin position="49"/>
        <end position="275"/>
    </location>
</feature>
<proteinExistence type="predicted"/>
<reference evidence="2 3" key="1">
    <citation type="submission" date="2014-04" db="EMBL/GenBank/DDBJ databases">
        <title>Evolutionary Origins and Diversification of the Mycorrhizal Mutualists.</title>
        <authorList>
            <consortium name="DOE Joint Genome Institute"/>
            <consortium name="Mycorrhizal Genomics Consortium"/>
            <person name="Kohler A."/>
            <person name="Kuo A."/>
            <person name="Nagy L.G."/>
            <person name="Floudas D."/>
            <person name="Copeland A."/>
            <person name="Barry K.W."/>
            <person name="Cichocki N."/>
            <person name="Veneault-Fourrey C."/>
            <person name="LaButti K."/>
            <person name="Lindquist E.A."/>
            <person name="Lipzen A."/>
            <person name="Lundell T."/>
            <person name="Morin E."/>
            <person name="Murat C."/>
            <person name="Riley R."/>
            <person name="Ohm R."/>
            <person name="Sun H."/>
            <person name="Tunlid A."/>
            <person name="Henrissat B."/>
            <person name="Grigoriev I.V."/>
            <person name="Hibbett D.S."/>
            <person name="Martin F."/>
        </authorList>
    </citation>
    <scope>NUCLEOTIDE SEQUENCE [LARGE SCALE GENOMIC DNA]</scope>
    <source>
        <strain evidence="2 3">FD-317 M1</strain>
    </source>
</reference>
<accession>A0A0D0BB04</accession>
<dbReference type="InterPro" id="IPR050471">
    <property type="entry name" value="AB_hydrolase"/>
</dbReference>
<dbReference type="InterPro" id="IPR000073">
    <property type="entry name" value="AB_hydrolase_1"/>
</dbReference>
<dbReference type="Proteomes" id="UP000053593">
    <property type="component" value="Unassembled WGS sequence"/>
</dbReference>
<dbReference type="SUPFAM" id="SSF53474">
    <property type="entry name" value="alpha/beta-Hydrolases"/>
    <property type="match status" value="1"/>
</dbReference>
<evidence type="ECO:0000259" key="1">
    <source>
        <dbReference type="Pfam" id="PF00561"/>
    </source>
</evidence>
<dbReference type="AlphaFoldDB" id="A0A0D0BB04"/>
<dbReference type="Gene3D" id="3.40.50.1820">
    <property type="entry name" value="alpha/beta hydrolase"/>
    <property type="match status" value="1"/>
</dbReference>
<keyword evidence="3" id="KW-1185">Reference proteome</keyword>
<dbReference type="PANTHER" id="PTHR43433:SF5">
    <property type="entry name" value="AB HYDROLASE-1 DOMAIN-CONTAINING PROTEIN"/>
    <property type="match status" value="1"/>
</dbReference>